<evidence type="ECO:0000256" key="1">
    <source>
        <dbReference type="ARBA" id="ARBA00022553"/>
    </source>
</evidence>
<proteinExistence type="predicted"/>
<evidence type="ECO:0000259" key="3">
    <source>
        <dbReference type="PROSITE" id="PS50110"/>
    </source>
</evidence>
<accession>A0ABQ3UZV5</accession>
<protein>
    <submittedName>
        <fullName evidence="4">Two-component system response regulator</fullName>
    </submittedName>
</protein>
<sequence length="123" mass="14111">MRKRILVVDDDQMMRLVLQELLEDEAYEVDTAFDGVDALAQLDYQRNVHDVILLDLTMPHLNGLQFLHKIQQQDSTLLRSIIALSADEESLQQAACIGIYNTLEKPFDPDVLLELVERAMRSN</sequence>
<dbReference type="PANTHER" id="PTHR44591">
    <property type="entry name" value="STRESS RESPONSE REGULATOR PROTEIN 1"/>
    <property type="match status" value="1"/>
</dbReference>
<gene>
    <name evidence="4" type="ORF">KSB_63570</name>
</gene>
<feature type="modified residue" description="4-aspartylphosphate" evidence="2">
    <location>
        <position position="55"/>
    </location>
</feature>
<dbReference type="Pfam" id="PF00072">
    <property type="entry name" value="Response_reg"/>
    <property type="match status" value="1"/>
</dbReference>
<reference evidence="4 5" key="1">
    <citation type="journal article" date="2021" name="Int. J. Syst. Evol. Microbiol.">
        <title>Reticulibacter mediterranei gen. nov., sp. nov., within the new family Reticulibacteraceae fam. nov., and Ktedonospora formicarum gen. nov., sp. nov., Ktedonobacter robiniae sp. nov., Dictyobacter formicarum sp. nov. and Dictyobacter arantiisoli sp. nov., belonging to the class Ktedonobacteria.</title>
        <authorList>
            <person name="Yabe S."/>
            <person name="Zheng Y."/>
            <person name="Wang C.M."/>
            <person name="Sakai Y."/>
            <person name="Abe K."/>
            <person name="Yokota A."/>
            <person name="Donadio S."/>
            <person name="Cavaletti L."/>
            <person name="Monciardini P."/>
        </authorList>
    </citation>
    <scope>NUCLEOTIDE SEQUENCE [LARGE SCALE GENOMIC DNA]</scope>
    <source>
        <strain evidence="4 5">SOSP1-30</strain>
    </source>
</reference>
<organism evidence="4 5">
    <name type="scientific">Ktedonobacter robiniae</name>
    <dbReference type="NCBI Taxonomy" id="2778365"/>
    <lineage>
        <taxon>Bacteria</taxon>
        <taxon>Bacillati</taxon>
        <taxon>Chloroflexota</taxon>
        <taxon>Ktedonobacteria</taxon>
        <taxon>Ktedonobacterales</taxon>
        <taxon>Ktedonobacteraceae</taxon>
        <taxon>Ktedonobacter</taxon>
    </lineage>
</organism>
<name>A0ABQ3UZV5_9CHLR</name>
<dbReference type="InterPro" id="IPR050595">
    <property type="entry name" value="Bact_response_regulator"/>
</dbReference>
<keyword evidence="1 2" id="KW-0597">Phosphoprotein</keyword>
<evidence type="ECO:0000313" key="5">
    <source>
        <dbReference type="Proteomes" id="UP000654345"/>
    </source>
</evidence>
<keyword evidence="5" id="KW-1185">Reference proteome</keyword>
<dbReference type="SUPFAM" id="SSF52172">
    <property type="entry name" value="CheY-like"/>
    <property type="match status" value="1"/>
</dbReference>
<comment type="caution">
    <text evidence="4">The sequence shown here is derived from an EMBL/GenBank/DDBJ whole genome shotgun (WGS) entry which is preliminary data.</text>
</comment>
<dbReference type="EMBL" id="BNJG01000002">
    <property type="protein sequence ID" value="GHO57882.1"/>
    <property type="molecule type" value="Genomic_DNA"/>
</dbReference>
<dbReference type="Gene3D" id="3.40.50.2300">
    <property type="match status" value="1"/>
</dbReference>
<evidence type="ECO:0000313" key="4">
    <source>
        <dbReference type="EMBL" id="GHO57882.1"/>
    </source>
</evidence>
<dbReference type="SMART" id="SM00448">
    <property type="entry name" value="REC"/>
    <property type="match status" value="1"/>
</dbReference>
<dbReference type="PANTHER" id="PTHR44591:SF3">
    <property type="entry name" value="RESPONSE REGULATORY DOMAIN-CONTAINING PROTEIN"/>
    <property type="match status" value="1"/>
</dbReference>
<dbReference type="RefSeq" id="WP_201374171.1">
    <property type="nucleotide sequence ID" value="NZ_BNJG01000002.1"/>
</dbReference>
<dbReference type="InterPro" id="IPR001789">
    <property type="entry name" value="Sig_transdc_resp-reg_receiver"/>
</dbReference>
<dbReference type="Proteomes" id="UP000654345">
    <property type="component" value="Unassembled WGS sequence"/>
</dbReference>
<dbReference type="InterPro" id="IPR011006">
    <property type="entry name" value="CheY-like_superfamily"/>
</dbReference>
<feature type="domain" description="Response regulatory" evidence="3">
    <location>
        <begin position="4"/>
        <end position="120"/>
    </location>
</feature>
<evidence type="ECO:0000256" key="2">
    <source>
        <dbReference type="PROSITE-ProRule" id="PRU00169"/>
    </source>
</evidence>
<dbReference type="PROSITE" id="PS50110">
    <property type="entry name" value="RESPONSE_REGULATORY"/>
    <property type="match status" value="1"/>
</dbReference>